<protein>
    <recommendedName>
        <fullName evidence="1">ACT domain-containing protein</fullName>
    </recommendedName>
</protein>
<feature type="domain" description="ACT" evidence="1">
    <location>
        <begin position="212"/>
        <end position="287"/>
    </location>
</feature>
<dbReference type="Proteomes" id="UP000219327">
    <property type="component" value="Unassembled WGS sequence"/>
</dbReference>
<sequence length="289" mass="32484">MAVLCRSMPSSRVVTRLKLSPVQRKRRDLIGSICIWVTSLAQRDRRRFVPSMVNGRNRRIWTRASASCWWNCHSSGCVIWMFSSILQHTNHDQLDDVFAAIGRGNLDVLTLTEHVASDLLTEQDLMFEESNALERTDSGDGALIADIGDMSYRISDCCGPVPGDEIIGVVSETDDVVDIHRGDCLKGPTADVLGQSGRVHWRDQISRVFPVKIEISAFDRPGLLYEITGIFMQESTNVIQMQSNTEKASNRVDLRMTIEVRSLNNLLRNLERTERLPNVRTAKLTISGP</sequence>
<dbReference type="EMBL" id="NTKD01000005">
    <property type="protein sequence ID" value="PDH41266.1"/>
    <property type="molecule type" value="Genomic_DNA"/>
</dbReference>
<dbReference type="CDD" id="cd04876">
    <property type="entry name" value="ACT_RelA-SpoT"/>
    <property type="match status" value="1"/>
</dbReference>
<dbReference type="AlphaFoldDB" id="A0A2A5WYW8"/>
<gene>
    <name evidence="2" type="ORF">CNE99_01885</name>
</gene>
<accession>A0A2A5WYW8</accession>
<proteinExistence type="predicted"/>
<dbReference type="PROSITE" id="PS51671">
    <property type="entry name" value="ACT"/>
    <property type="match status" value="1"/>
</dbReference>
<dbReference type="Pfam" id="PF13291">
    <property type="entry name" value="ACT_4"/>
    <property type="match status" value="1"/>
</dbReference>
<evidence type="ECO:0000259" key="1">
    <source>
        <dbReference type="PROSITE" id="PS51671"/>
    </source>
</evidence>
<reference evidence="2 3" key="1">
    <citation type="submission" date="2017-08" db="EMBL/GenBank/DDBJ databases">
        <title>Fine stratification of microbial communities through a metagenomic profile of the photic zone.</title>
        <authorList>
            <person name="Haro-Moreno J.M."/>
            <person name="Lopez-Perez M."/>
            <person name="De La Torre J."/>
            <person name="Picazo A."/>
            <person name="Camacho A."/>
            <person name="Rodriguez-Valera F."/>
        </authorList>
    </citation>
    <scope>NUCLEOTIDE SEQUENCE [LARGE SCALE GENOMIC DNA]</scope>
    <source>
        <strain evidence="2">MED-G24</strain>
    </source>
</reference>
<evidence type="ECO:0000313" key="2">
    <source>
        <dbReference type="EMBL" id="PDH41266.1"/>
    </source>
</evidence>
<evidence type="ECO:0000313" key="3">
    <source>
        <dbReference type="Proteomes" id="UP000219327"/>
    </source>
</evidence>
<organism evidence="2 3">
    <name type="scientific">OM182 bacterium MED-G24</name>
    <dbReference type="NCBI Taxonomy" id="1986255"/>
    <lineage>
        <taxon>Bacteria</taxon>
        <taxon>Pseudomonadati</taxon>
        <taxon>Pseudomonadota</taxon>
        <taxon>Gammaproteobacteria</taxon>
        <taxon>OMG group</taxon>
        <taxon>OM182 clade</taxon>
    </lineage>
</organism>
<dbReference type="InterPro" id="IPR002912">
    <property type="entry name" value="ACT_dom"/>
</dbReference>
<comment type="caution">
    <text evidence="2">The sequence shown here is derived from an EMBL/GenBank/DDBJ whole genome shotgun (WGS) entry which is preliminary data.</text>
</comment>
<dbReference type="Gene3D" id="3.30.70.260">
    <property type="match status" value="1"/>
</dbReference>
<dbReference type="InterPro" id="IPR045865">
    <property type="entry name" value="ACT-like_dom_sf"/>
</dbReference>
<name>A0A2A5WYW8_9GAMM</name>
<dbReference type="SUPFAM" id="SSF55021">
    <property type="entry name" value="ACT-like"/>
    <property type="match status" value="1"/>
</dbReference>